<evidence type="ECO:0000313" key="1">
    <source>
        <dbReference type="EMBL" id="GGO83169.1"/>
    </source>
</evidence>
<comment type="caution">
    <text evidence="1">The sequence shown here is derived from an EMBL/GenBank/DDBJ whole genome shotgun (WGS) entry which is preliminary data.</text>
</comment>
<name>A0A917ZJJ7_9ACTN</name>
<dbReference type="RefSeq" id="WP_189130426.1">
    <property type="nucleotide sequence ID" value="NZ_BMMS01000004.1"/>
</dbReference>
<keyword evidence="2" id="KW-1185">Reference proteome</keyword>
<organism evidence="1 2">
    <name type="scientific">Wenjunlia tyrosinilytica</name>
    <dbReference type="NCBI Taxonomy" id="1544741"/>
    <lineage>
        <taxon>Bacteria</taxon>
        <taxon>Bacillati</taxon>
        <taxon>Actinomycetota</taxon>
        <taxon>Actinomycetes</taxon>
        <taxon>Kitasatosporales</taxon>
        <taxon>Streptomycetaceae</taxon>
        <taxon>Wenjunlia</taxon>
    </lineage>
</organism>
<gene>
    <name evidence="1" type="ORF">GCM10012280_11500</name>
</gene>
<evidence type="ECO:0000313" key="2">
    <source>
        <dbReference type="Proteomes" id="UP000641932"/>
    </source>
</evidence>
<dbReference type="Proteomes" id="UP000641932">
    <property type="component" value="Unassembled WGS sequence"/>
</dbReference>
<reference evidence="1" key="2">
    <citation type="submission" date="2020-09" db="EMBL/GenBank/DDBJ databases">
        <authorList>
            <person name="Sun Q."/>
            <person name="Zhou Y."/>
        </authorList>
    </citation>
    <scope>NUCLEOTIDE SEQUENCE</scope>
    <source>
        <strain evidence="1">CGMCC 4.7201</strain>
    </source>
</reference>
<dbReference type="AlphaFoldDB" id="A0A917ZJJ7"/>
<dbReference type="EMBL" id="BMMS01000004">
    <property type="protein sequence ID" value="GGO83169.1"/>
    <property type="molecule type" value="Genomic_DNA"/>
</dbReference>
<accession>A0A917ZJJ7</accession>
<sequence length="162" mass="16729">MLTTTTRVGTAAAATAVLVGAFVLSSRTENLGQSVRPGIVTATYKCADQVGDVKLSAAKKGSDATVEVRLPDFKSPVPLFSGVLRTRLTLARTDGGTVTFEGADNPTIARGEPVRSGPLKGTIKAGDLLDSRVGRQSLSANVLGYKIKCVAKSKLAPGPLAF</sequence>
<proteinExistence type="predicted"/>
<reference evidence="1" key="1">
    <citation type="journal article" date="2014" name="Int. J. Syst. Evol. Microbiol.">
        <title>Complete genome sequence of Corynebacterium casei LMG S-19264T (=DSM 44701T), isolated from a smear-ripened cheese.</title>
        <authorList>
            <consortium name="US DOE Joint Genome Institute (JGI-PGF)"/>
            <person name="Walter F."/>
            <person name="Albersmeier A."/>
            <person name="Kalinowski J."/>
            <person name="Ruckert C."/>
        </authorList>
    </citation>
    <scope>NUCLEOTIDE SEQUENCE</scope>
    <source>
        <strain evidence="1">CGMCC 4.7201</strain>
    </source>
</reference>
<protein>
    <submittedName>
        <fullName evidence="1">Uncharacterized protein</fullName>
    </submittedName>
</protein>